<reference evidence="1" key="1">
    <citation type="submission" date="2018-01" db="EMBL/GenBank/DDBJ databases">
        <title>An insight into the sialome of Amazonian anophelines.</title>
        <authorList>
            <person name="Ribeiro J.M."/>
            <person name="Scarpassa V."/>
            <person name="Calvo E."/>
        </authorList>
    </citation>
    <scope>NUCLEOTIDE SEQUENCE</scope>
    <source>
        <tissue evidence="1">Salivary glands</tissue>
    </source>
</reference>
<dbReference type="AlphaFoldDB" id="A0A2M4B147"/>
<accession>A0A2M4B147</accession>
<proteinExistence type="predicted"/>
<organism evidence="1">
    <name type="scientific">Anopheles triannulatus</name>
    <dbReference type="NCBI Taxonomy" id="58253"/>
    <lineage>
        <taxon>Eukaryota</taxon>
        <taxon>Metazoa</taxon>
        <taxon>Ecdysozoa</taxon>
        <taxon>Arthropoda</taxon>
        <taxon>Hexapoda</taxon>
        <taxon>Insecta</taxon>
        <taxon>Pterygota</taxon>
        <taxon>Neoptera</taxon>
        <taxon>Endopterygota</taxon>
        <taxon>Diptera</taxon>
        <taxon>Nematocera</taxon>
        <taxon>Culicoidea</taxon>
        <taxon>Culicidae</taxon>
        <taxon>Anophelinae</taxon>
        <taxon>Anopheles</taxon>
    </lineage>
</organism>
<evidence type="ECO:0000313" key="1">
    <source>
        <dbReference type="EMBL" id="MBW46766.1"/>
    </source>
</evidence>
<sequence>MSAKMYGPLLTMASLGLMMSDRITLSSPYWLRRSLAHSTPSWPSPPVIRILGFDFLLPFESQRRCC</sequence>
<protein>
    <submittedName>
        <fullName evidence="1">Putative secreted protein</fullName>
    </submittedName>
</protein>
<dbReference type="EMBL" id="GGFK01013445">
    <property type="protein sequence ID" value="MBW46766.1"/>
    <property type="molecule type" value="Transcribed_RNA"/>
</dbReference>
<name>A0A2M4B147_9DIPT</name>